<dbReference type="EMBL" id="QNGE01000868">
    <property type="protein sequence ID" value="KAA3679045.1"/>
    <property type="molecule type" value="Genomic_DNA"/>
</dbReference>
<keyword evidence="2" id="KW-0677">Repeat</keyword>
<dbReference type="PANTHER" id="PTHR47653:SF1">
    <property type="entry name" value="DELETED IN MALIGNANT BRAIN TUMORS 1 PROTEIN"/>
    <property type="match status" value="1"/>
</dbReference>
<dbReference type="PANTHER" id="PTHR47653">
    <property type="entry name" value="PROTEIN BARK BEETLE"/>
    <property type="match status" value="1"/>
</dbReference>
<dbReference type="AlphaFoldDB" id="A0A5J4NTP3"/>
<dbReference type="InterPro" id="IPR001190">
    <property type="entry name" value="SRCR"/>
</dbReference>
<dbReference type="GO" id="GO:0016020">
    <property type="term" value="C:membrane"/>
    <property type="evidence" value="ECO:0007669"/>
    <property type="project" value="InterPro"/>
</dbReference>
<evidence type="ECO:0000259" key="5">
    <source>
        <dbReference type="PROSITE" id="PS50287"/>
    </source>
</evidence>
<evidence type="ECO:0000256" key="2">
    <source>
        <dbReference type="ARBA" id="ARBA00022737"/>
    </source>
</evidence>
<evidence type="ECO:0000313" key="7">
    <source>
        <dbReference type="Proteomes" id="UP000324629"/>
    </source>
</evidence>
<gene>
    <name evidence="6" type="ORF">DEA37_0004507</name>
</gene>
<protein>
    <recommendedName>
        <fullName evidence="5">SRCR domain-containing protein</fullName>
    </recommendedName>
</protein>
<comment type="caution">
    <text evidence="6">The sequence shown here is derived from an EMBL/GenBank/DDBJ whole genome shotgun (WGS) entry which is preliminary data.</text>
</comment>
<dbReference type="PROSITE" id="PS50287">
    <property type="entry name" value="SRCR_2"/>
    <property type="match status" value="1"/>
</dbReference>
<dbReference type="InterPro" id="IPR011050">
    <property type="entry name" value="Pectin_lyase_fold/virulence"/>
</dbReference>
<reference evidence="6 7" key="1">
    <citation type="journal article" date="2019" name="Gigascience">
        <title>Whole-genome sequence of the oriental lung fluke Paragonimus westermani.</title>
        <authorList>
            <person name="Oey H."/>
            <person name="Zakrzewski M."/>
            <person name="Narain K."/>
            <person name="Devi K.R."/>
            <person name="Agatsuma T."/>
            <person name="Nawaratna S."/>
            <person name="Gobert G.N."/>
            <person name="Jones M.K."/>
            <person name="Ragan M.A."/>
            <person name="McManus D.P."/>
            <person name="Krause L."/>
        </authorList>
    </citation>
    <scope>NUCLEOTIDE SEQUENCE [LARGE SCALE GENOMIC DNA]</scope>
    <source>
        <strain evidence="6 7">IND2009</strain>
    </source>
</reference>
<evidence type="ECO:0000313" key="6">
    <source>
        <dbReference type="EMBL" id="KAA3679045.1"/>
    </source>
</evidence>
<dbReference type="Proteomes" id="UP000324629">
    <property type="component" value="Unassembled WGS sequence"/>
</dbReference>
<proteinExistence type="predicted"/>
<sequence length="908" mass="100938">MAKNRTASVEIVAPGCNGNETIGKNPSNDSWNGLFECPGLRENFTIGSTVCQLQDLVGLQCWGVNEYFYQGFWKGIEVHNATLTEIAIPPNWGGSHGNTRLNISTSILEHVEILYAGVNRSMHQTAALSSSPYPPVLKYVRLANNAYDAINFSLIRGPAILQDVTLEDNGGHGAAISSLLGYLRFTRVTTRRNGGDGSHIRMVSGALYHWPDEAPELVHRAQWPCRPGAIPASPVFPFLVVAELPGPTFRASGSCELQVESDQVLQVLTVTLLEVLHDPLASGTVDIWDSSTNEQLAHWELRNTSAPQSRIGVRDGSVYQGISSVKNKIRIQFFWEKPAEQAVCSQLAGCVRAIMQVSVGQTTVPEVEILDSKFEENMQRGLTISNAWSYVRIVNSLFAYNQFDAGLKLINGSTDLYVHNCRYLAPNWWNGIQFYNSCLSMKLLVNLSEFEMNGVNGIRVYSCLNGTMAAMTNFTVGYSNFKANRRAAIWVEPMTWMHGHMTNCTFTNHQHGTIRIDNSLDLVKAEIYRSFPVDYIIKNSEFTGNAGPSVIDVRLTELSELQHIHLVYNKFIDNSIRMRTNLLNPRSSAPAVIAIGSSHIIVQRNHFWNPESDIELASHLSAPDKRINATMNFWGSLSDWGLTEWGAIHEAVQGKVFDQNHRYTLARIDYHPVLKDPDLQSNFNTANEPPFVPEFMKTDQRSGQIQIGGRIAVERNRQIELTPLADQEAYYHVTKDILVPAGGILVVHPGVRLYFENGLGLFSQGELKLVGTEAMDIQMDLLDRKQTDTLGVFVLPNFTLSETETTDEIPHHLLAYGNRSIRLTGGQWEASIYLGRLELLAPLGNDEVPIQPSMHPKEVVWGTVCDHGFGLHAAMLSCSALGLVAHPKASYHHFLSVIFATISSAYMC</sequence>
<dbReference type="Gene3D" id="2.160.20.10">
    <property type="entry name" value="Single-stranded right-handed beta-helix, Pectin lyase-like"/>
    <property type="match status" value="1"/>
</dbReference>
<name>A0A5J4NTP3_9TREM</name>
<accession>A0A5J4NTP3</accession>
<keyword evidence="1" id="KW-0732">Signal</keyword>
<dbReference type="GO" id="GO:0045217">
    <property type="term" value="P:cell-cell junction maintenance"/>
    <property type="evidence" value="ECO:0007669"/>
    <property type="project" value="TreeGrafter"/>
</dbReference>
<keyword evidence="3" id="KW-0325">Glycoprotein</keyword>
<organism evidence="6 7">
    <name type="scientific">Paragonimus westermani</name>
    <dbReference type="NCBI Taxonomy" id="34504"/>
    <lineage>
        <taxon>Eukaryota</taxon>
        <taxon>Metazoa</taxon>
        <taxon>Spiralia</taxon>
        <taxon>Lophotrochozoa</taxon>
        <taxon>Platyhelminthes</taxon>
        <taxon>Trematoda</taxon>
        <taxon>Digenea</taxon>
        <taxon>Plagiorchiida</taxon>
        <taxon>Troglotremata</taxon>
        <taxon>Troglotrematidae</taxon>
        <taxon>Paragonimus</taxon>
    </lineage>
</organism>
<evidence type="ECO:0000256" key="4">
    <source>
        <dbReference type="PROSITE-ProRule" id="PRU00196"/>
    </source>
</evidence>
<feature type="domain" description="SRCR" evidence="5">
    <location>
        <begin position="821"/>
        <end position="882"/>
    </location>
</feature>
<evidence type="ECO:0000256" key="1">
    <source>
        <dbReference type="ARBA" id="ARBA00022729"/>
    </source>
</evidence>
<evidence type="ECO:0000256" key="3">
    <source>
        <dbReference type="ARBA" id="ARBA00023180"/>
    </source>
</evidence>
<dbReference type="InterPro" id="IPR053243">
    <property type="entry name" value="SJ_maturation_regulator"/>
</dbReference>
<keyword evidence="7" id="KW-1185">Reference proteome</keyword>
<dbReference type="InterPro" id="IPR012334">
    <property type="entry name" value="Pectin_lyas_fold"/>
</dbReference>
<dbReference type="SUPFAM" id="SSF51126">
    <property type="entry name" value="Pectin lyase-like"/>
    <property type="match status" value="1"/>
</dbReference>
<comment type="caution">
    <text evidence="4">Lacks conserved residue(s) required for the propagation of feature annotation.</text>
</comment>